<dbReference type="Pfam" id="PF02492">
    <property type="entry name" value="cobW"/>
    <property type="match status" value="1"/>
</dbReference>
<dbReference type="AlphaFoldDB" id="A0A512TT57"/>
<sequence>MKFPVYLFTGFLESGKTTFIKEILKDEEFVTNENSLLILCEEGVEELEKSELEKANTTVLIINSEDELTPELIRIEIEKCKADRVLIEFNGMWDFDNLYDSVLPKECEIAQVVCTIDASTFSSYMSNMGSIMVEQFRDADLVVFNRCNKDTKKISLRGSVKAINIQARILFENENGEIDNSEDVLPFDINANVIEPEEYDFGILYEDMMSNPKKYDGKKLKLKVMAYDPDKYPPKFSILGRNAMTCCADDITPLGLICKFENDVELENKEWVDIIATVHKTKIAQYDDELPVLHVEKISSTKKPDEELVYFY</sequence>
<evidence type="ECO:0000259" key="1">
    <source>
        <dbReference type="Pfam" id="PF02492"/>
    </source>
</evidence>
<dbReference type="InterPro" id="IPR052955">
    <property type="entry name" value="UPF0703_membrane_permease"/>
</dbReference>
<dbReference type="Proteomes" id="UP000474042">
    <property type="component" value="Unassembled WGS sequence"/>
</dbReference>
<dbReference type="PANTHER" id="PTHR40047:SF1">
    <property type="entry name" value="UPF0703 PROTEIN YCGQ"/>
    <property type="match status" value="1"/>
</dbReference>
<proteinExistence type="predicted"/>
<comment type="caution">
    <text evidence="3">The sequence shown here is derived from an EMBL/GenBank/DDBJ whole genome shotgun (WGS) entry which is preliminary data.</text>
</comment>
<dbReference type="EMBL" id="BKBC01000113">
    <property type="protein sequence ID" value="GEQ23422.1"/>
    <property type="molecule type" value="Genomic_DNA"/>
</dbReference>
<dbReference type="Proteomes" id="UP000321089">
    <property type="component" value="Unassembled WGS sequence"/>
</dbReference>
<name>A0A512TT57_CLOBU</name>
<dbReference type="InterPro" id="IPR027417">
    <property type="entry name" value="P-loop_NTPase"/>
</dbReference>
<evidence type="ECO:0000313" key="3">
    <source>
        <dbReference type="EMBL" id="GEQ23422.1"/>
    </source>
</evidence>
<dbReference type="PANTHER" id="PTHR40047">
    <property type="entry name" value="UPF0703 PROTEIN YCGQ"/>
    <property type="match status" value="1"/>
</dbReference>
<dbReference type="RefSeq" id="WP_024040092.1">
    <property type="nucleotide sequence ID" value="NZ_BKBC01000113.1"/>
</dbReference>
<protein>
    <submittedName>
        <fullName evidence="4">GTPase</fullName>
    </submittedName>
</protein>
<dbReference type="SUPFAM" id="SSF52540">
    <property type="entry name" value="P-loop containing nucleoside triphosphate hydrolases"/>
    <property type="match status" value="1"/>
</dbReference>
<organism evidence="3 5">
    <name type="scientific">Clostridium butyricum</name>
    <dbReference type="NCBI Taxonomy" id="1492"/>
    <lineage>
        <taxon>Bacteria</taxon>
        <taxon>Bacillati</taxon>
        <taxon>Bacillota</taxon>
        <taxon>Clostridia</taxon>
        <taxon>Eubacteriales</taxon>
        <taxon>Clostridiaceae</taxon>
        <taxon>Clostridium</taxon>
    </lineage>
</organism>
<dbReference type="Pfam" id="PF21537">
    <property type="entry name" value="DUF1980_C"/>
    <property type="match status" value="1"/>
</dbReference>
<gene>
    <name evidence="3" type="ORF">CBU02nite_39280</name>
    <name evidence="4" type="ORF">GND98_008990</name>
</gene>
<accession>A0A512TT57</accession>
<dbReference type="InterPro" id="IPR003495">
    <property type="entry name" value="CobW/HypB/UreG_nucleotide-bd"/>
</dbReference>
<feature type="domain" description="DUF1980" evidence="2">
    <location>
        <begin position="185"/>
        <end position="310"/>
    </location>
</feature>
<evidence type="ECO:0000313" key="5">
    <source>
        <dbReference type="Proteomes" id="UP000321089"/>
    </source>
</evidence>
<reference evidence="3 5" key="1">
    <citation type="submission" date="2019-07" db="EMBL/GenBank/DDBJ databases">
        <title>Whole genome shotgun sequence of Clostridium butyricum NBRC 3858.</title>
        <authorList>
            <person name="Hosoyama A."/>
            <person name="Uohara A."/>
            <person name="Ohji S."/>
            <person name="Ichikawa N."/>
        </authorList>
    </citation>
    <scope>NUCLEOTIDE SEQUENCE [LARGE SCALE GENOMIC DNA]</scope>
    <source>
        <strain evidence="3 5">NBRC 3858</strain>
    </source>
</reference>
<evidence type="ECO:0000313" key="6">
    <source>
        <dbReference type="Proteomes" id="UP000474042"/>
    </source>
</evidence>
<dbReference type="EMBL" id="WOFV02000023">
    <property type="protein sequence ID" value="NAS18004.1"/>
    <property type="molecule type" value="Genomic_DNA"/>
</dbReference>
<evidence type="ECO:0000259" key="2">
    <source>
        <dbReference type="Pfam" id="PF21537"/>
    </source>
</evidence>
<reference evidence="4 6" key="2">
    <citation type="submission" date="2020-01" db="EMBL/GenBank/DDBJ databases">
        <title>Genome sequence of a 1,3-propanediol producer, Clostridium butyricum S3.</title>
        <authorList>
            <person name="Zhou J."/>
        </authorList>
    </citation>
    <scope>NUCLEOTIDE SEQUENCE [LARGE SCALE GENOMIC DNA]</scope>
    <source>
        <strain evidence="4 6">S3</strain>
    </source>
</reference>
<feature type="domain" description="CobW/HypB/UreG nucleotide-binding" evidence="1">
    <location>
        <begin position="4"/>
        <end position="168"/>
    </location>
</feature>
<dbReference type="InterPro" id="IPR048447">
    <property type="entry name" value="DUF1980_C"/>
</dbReference>
<evidence type="ECO:0000313" key="4">
    <source>
        <dbReference type="EMBL" id="NAS18004.1"/>
    </source>
</evidence>
<dbReference type="Gene3D" id="3.40.50.300">
    <property type="entry name" value="P-loop containing nucleotide triphosphate hydrolases"/>
    <property type="match status" value="1"/>
</dbReference>